<feature type="binding site" evidence="4 6">
    <location>
        <position position="319"/>
    </location>
    <ligand>
        <name>substrate</name>
    </ligand>
</feature>
<evidence type="ECO:0000313" key="8">
    <source>
        <dbReference type="EMBL" id="ODS22363.1"/>
    </source>
</evidence>
<dbReference type="GO" id="GO:0030170">
    <property type="term" value="F:pyridoxal phosphate binding"/>
    <property type="evidence" value="ECO:0007669"/>
    <property type="project" value="UniProtKB-UniRule"/>
</dbReference>
<dbReference type="CDD" id="cd00430">
    <property type="entry name" value="PLPDE_III_AR"/>
    <property type="match status" value="1"/>
</dbReference>
<feature type="domain" description="Alanine racemase C-terminal" evidence="7">
    <location>
        <begin position="250"/>
        <end position="373"/>
    </location>
</feature>
<feature type="binding site" evidence="4 6">
    <location>
        <position position="145"/>
    </location>
    <ligand>
        <name>substrate</name>
    </ligand>
</feature>
<dbReference type="HAMAP" id="MF_01201">
    <property type="entry name" value="Ala_racemase"/>
    <property type="match status" value="1"/>
</dbReference>
<dbReference type="STRING" id="62101.AB835_14620"/>
<feature type="active site" description="Proton acceptor; specific for L-alanine" evidence="4">
    <location>
        <position position="271"/>
    </location>
</feature>
<accession>A0A1D2QLB6</accession>
<evidence type="ECO:0000256" key="5">
    <source>
        <dbReference type="PIRSR" id="PIRSR600821-50"/>
    </source>
</evidence>
<dbReference type="PANTHER" id="PTHR30511:SF0">
    <property type="entry name" value="ALANINE RACEMASE, CATABOLIC-RELATED"/>
    <property type="match status" value="1"/>
</dbReference>
<dbReference type="PROSITE" id="PS00395">
    <property type="entry name" value="ALANINE_RACEMASE"/>
    <property type="match status" value="1"/>
</dbReference>
<dbReference type="InterPro" id="IPR020622">
    <property type="entry name" value="Ala_racemase_pyridoxalP-BS"/>
</dbReference>
<dbReference type="NCBIfam" id="TIGR00492">
    <property type="entry name" value="alr"/>
    <property type="match status" value="1"/>
</dbReference>
<dbReference type="SUPFAM" id="SSF51419">
    <property type="entry name" value="PLP-binding barrel"/>
    <property type="match status" value="1"/>
</dbReference>
<evidence type="ECO:0000256" key="3">
    <source>
        <dbReference type="ARBA" id="ARBA00023235"/>
    </source>
</evidence>
<evidence type="ECO:0000256" key="1">
    <source>
        <dbReference type="ARBA" id="ARBA00001933"/>
    </source>
</evidence>
<evidence type="ECO:0000259" key="7">
    <source>
        <dbReference type="SMART" id="SM01005"/>
    </source>
</evidence>
<comment type="pathway">
    <text evidence="4">Amino-acid biosynthesis; D-alanine biosynthesis; D-alanine from L-alanine: step 1/1.</text>
</comment>
<comment type="function">
    <text evidence="4">Catalyzes the interconversion of L-alanine and D-alanine. May also act on other amino acids.</text>
</comment>
<dbReference type="InterPro" id="IPR001608">
    <property type="entry name" value="Ala_racemase_N"/>
</dbReference>
<evidence type="ECO:0000313" key="9">
    <source>
        <dbReference type="Proteomes" id="UP000242502"/>
    </source>
</evidence>
<organism evidence="8 9">
    <name type="scientific">Candidatus Endobugula sertula</name>
    <name type="common">Bugula neritina bacterial symbiont</name>
    <dbReference type="NCBI Taxonomy" id="62101"/>
    <lineage>
        <taxon>Bacteria</taxon>
        <taxon>Pseudomonadati</taxon>
        <taxon>Pseudomonadota</taxon>
        <taxon>Gammaproteobacteria</taxon>
        <taxon>Cellvibrionales</taxon>
        <taxon>Cellvibrionaceae</taxon>
        <taxon>Candidatus Endobugula</taxon>
    </lineage>
</organism>
<comment type="catalytic activity">
    <reaction evidence="4">
        <text>L-alanine = D-alanine</text>
        <dbReference type="Rhea" id="RHEA:20249"/>
        <dbReference type="ChEBI" id="CHEBI:57416"/>
        <dbReference type="ChEBI" id="CHEBI:57972"/>
        <dbReference type="EC" id="5.1.1.1"/>
    </reaction>
</comment>
<dbReference type="UniPathway" id="UPA00042">
    <property type="reaction ID" value="UER00497"/>
</dbReference>
<dbReference type="GO" id="GO:0030632">
    <property type="term" value="P:D-alanine biosynthetic process"/>
    <property type="evidence" value="ECO:0007669"/>
    <property type="project" value="UniProtKB-UniRule"/>
</dbReference>
<comment type="cofactor">
    <cofactor evidence="1 4 5">
        <name>pyridoxal 5'-phosphate</name>
        <dbReference type="ChEBI" id="CHEBI:597326"/>
    </cofactor>
</comment>
<comment type="similarity">
    <text evidence="4">Belongs to the alanine racemase family.</text>
</comment>
<dbReference type="EC" id="5.1.1.1" evidence="4"/>
<keyword evidence="3 4" id="KW-0413">Isomerase</keyword>
<dbReference type="InterPro" id="IPR009006">
    <property type="entry name" value="Ala_racemase/Decarboxylase_C"/>
</dbReference>
<sequence length="382" mass="42087">MQTSTKNIPSTGLLTVDLKALVANWTLLREIMCRVNSSAICAAVVKADAYGLGADQVVKALWLAGCRVFFVATVSEAIVVRKSLGNEAVIVVFGGISHGLGNEWLQYSLTPMLFQKEHITRWLNYSVAKAKKLPYAIKIDTGMHRLGLSLSEFREACVEIKNRRWHEPWLVMSHLACADDPGHPLNHCQLKEFTEAVSLANAKFSNTCYSLVNSSGLFLGEPFLFDLGRPGVALYGANPTPWKQNPMNNVVKLQVPIMQVKTISVDEGVGYGMSFIAKRVTRIAIVFGGYADGLLRALNYSGFAYCSGVKVPLVGRISMDSMIFDVTDIQGEISPVIDVLGEEQSIDDLAKYAGTIPYELLTSLGDRYKRVYVPVERDSCYE</sequence>
<dbReference type="Pfam" id="PF00842">
    <property type="entry name" value="Ala_racemase_C"/>
    <property type="match status" value="1"/>
</dbReference>
<evidence type="ECO:0000256" key="6">
    <source>
        <dbReference type="PIRSR" id="PIRSR600821-52"/>
    </source>
</evidence>
<evidence type="ECO:0000256" key="4">
    <source>
        <dbReference type="HAMAP-Rule" id="MF_01201"/>
    </source>
</evidence>
<dbReference type="InterPro" id="IPR000821">
    <property type="entry name" value="Ala_racemase"/>
</dbReference>
<feature type="modified residue" description="N6-(pyridoxal phosphate)lysine" evidence="4 5">
    <location>
        <position position="46"/>
    </location>
</feature>
<dbReference type="InterPro" id="IPR029066">
    <property type="entry name" value="PLP-binding_barrel"/>
</dbReference>
<reference evidence="8 9" key="1">
    <citation type="journal article" date="2016" name="Appl. Environ. Microbiol.">
        <title>Lack of Overt Genome Reduction in the Bryostatin-Producing Bryozoan Symbiont "Candidatus Endobugula sertula".</title>
        <authorList>
            <person name="Miller I.J."/>
            <person name="Vanee N."/>
            <person name="Fong S.S."/>
            <person name="Lim-Fong G.E."/>
            <person name="Kwan J.C."/>
        </authorList>
    </citation>
    <scope>NUCLEOTIDE SEQUENCE [LARGE SCALE GENOMIC DNA]</scope>
    <source>
        <strain evidence="8">AB1-4</strain>
    </source>
</reference>
<evidence type="ECO:0000256" key="2">
    <source>
        <dbReference type="ARBA" id="ARBA00022898"/>
    </source>
</evidence>
<dbReference type="AlphaFoldDB" id="A0A1D2QLB6"/>
<dbReference type="SMART" id="SM01005">
    <property type="entry name" value="Ala_racemase_C"/>
    <property type="match status" value="1"/>
</dbReference>
<dbReference type="Gene3D" id="3.20.20.10">
    <property type="entry name" value="Alanine racemase"/>
    <property type="match status" value="1"/>
</dbReference>
<dbReference type="GO" id="GO:0005829">
    <property type="term" value="C:cytosol"/>
    <property type="evidence" value="ECO:0007669"/>
    <property type="project" value="TreeGrafter"/>
</dbReference>
<dbReference type="PANTHER" id="PTHR30511">
    <property type="entry name" value="ALANINE RACEMASE"/>
    <property type="match status" value="1"/>
</dbReference>
<feature type="active site" description="Proton acceptor; specific for D-alanine" evidence="4">
    <location>
        <position position="46"/>
    </location>
</feature>
<keyword evidence="2 4" id="KW-0663">Pyridoxal phosphate</keyword>
<gene>
    <name evidence="8" type="ORF">AB835_14620</name>
</gene>
<dbReference type="Gene3D" id="2.40.37.10">
    <property type="entry name" value="Lyase, Ornithine Decarboxylase, Chain A, domain 1"/>
    <property type="match status" value="1"/>
</dbReference>
<protein>
    <recommendedName>
        <fullName evidence="4">Alanine racemase</fullName>
        <ecNumber evidence="4">5.1.1.1</ecNumber>
    </recommendedName>
</protein>
<dbReference type="SUPFAM" id="SSF50621">
    <property type="entry name" value="Alanine racemase C-terminal domain-like"/>
    <property type="match status" value="1"/>
</dbReference>
<name>A0A1D2QLB6_9GAMM</name>
<dbReference type="EMBL" id="MDLC01000094">
    <property type="protein sequence ID" value="ODS22363.1"/>
    <property type="molecule type" value="Genomic_DNA"/>
</dbReference>
<proteinExistence type="inferred from homology"/>
<dbReference type="PRINTS" id="PR00992">
    <property type="entry name" value="ALARACEMASE"/>
</dbReference>
<dbReference type="Proteomes" id="UP000242502">
    <property type="component" value="Unassembled WGS sequence"/>
</dbReference>
<dbReference type="GO" id="GO:0008784">
    <property type="term" value="F:alanine racemase activity"/>
    <property type="evidence" value="ECO:0007669"/>
    <property type="project" value="UniProtKB-UniRule"/>
</dbReference>
<comment type="caution">
    <text evidence="8">The sequence shown here is derived from an EMBL/GenBank/DDBJ whole genome shotgun (WGS) entry which is preliminary data.</text>
</comment>
<dbReference type="InterPro" id="IPR011079">
    <property type="entry name" value="Ala_racemase_C"/>
</dbReference>
<dbReference type="Pfam" id="PF01168">
    <property type="entry name" value="Ala_racemase_N"/>
    <property type="match status" value="1"/>
</dbReference>